<evidence type="ECO:0000313" key="2">
    <source>
        <dbReference type="Proteomes" id="UP001163046"/>
    </source>
</evidence>
<keyword evidence="2" id="KW-1185">Reference proteome</keyword>
<comment type="caution">
    <text evidence="1">The sequence shown here is derived from an EMBL/GenBank/DDBJ whole genome shotgun (WGS) entry which is preliminary data.</text>
</comment>
<evidence type="ECO:0000313" key="1">
    <source>
        <dbReference type="EMBL" id="KAJ7377946.1"/>
    </source>
</evidence>
<dbReference type="AlphaFoldDB" id="A0A9W9ZAK2"/>
<name>A0A9W9ZAK2_9CNID</name>
<reference evidence="1" key="1">
    <citation type="submission" date="2023-01" db="EMBL/GenBank/DDBJ databases">
        <title>Genome assembly of the deep-sea coral Lophelia pertusa.</title>
        <authorList>
            <person name="Herrera S."/>
            <person name="Cordes E."/>
        </authorList>
    </citation>
    <scope>NUCLEOTIDE SEQUENCE</scope>
    <source>
        <strain evidence="1">USNM1676648</strain>
        <tissue evidence="1">Polyp</tissue>
    </source>
</reference>
<accession>A0A9W9ZAK2</accession>
<sequence length="129" mass="14136">MIFFENDFDLGCGQEGGGGGGASDCCQYNDAVPSQQTPNKEGGPPLLHPFVGKQANLKGPVQMKQGKNINVQRGNKRYDITYNPATDFTEPPLFTKIPTSQPMVTGKFHSKRLPLTKWSVVYSCGRDKI</sequence>
<dbReference type="Proteomes" id="UP001163046">
    <property type="component" value="Unassembled WGS sequence"/>
</dbReference>
<gene>
    <name evidence="1" type="ORF">OS493_025261</name>
</gene>
<protein>
    <submittedName>
        <fullName evidence="1">Uncharacterized protein</fullName>
    </submittedName>
</protein>
<dbReference type="OrthoDB" id="5985435at2759"/>
<organism evidence="1 2">
    <name type="scientific">Desmophyllum pertusum</name>
    <dbReference type="NCBI Taxonomy" id="174260"/>
    <lineage>
        <taxon>Eukaryota</taxon>
        <taxon>Metazoa</taxon>
        <taxon>Cnidaria</taxon>
        <taxon>Anthozoa</taxon>
        <taxon>Hexacorallia</taxon>
        <taxon>Scleractinia</taxon>
        <taxon>Caryophylliina</taxon>
        <taxon>Caryophylliidae</taxon>
        <taxon>Desmophyllum</taxon>
    </lineage>
</organism>
<proteinExistence type="predicted"/>
<dbReference type="EMBL" id="MU826370">
    <property type="protein sequence ID" value="KAJ7377946.1"/>
    <property type="molecule type" value="Genomic_DNA"/>
</dbReference>